<dbReference type="InterPro" id="IPR015032">
    <property type="entry name" value="ThsB__TIR-like_domain"/>
</dbReference>
<dbReference type="Pfam" id="PF08937">
    <property type="entry name" value="ThsB_TIR"/>
    <property type="match status" value="1"/>
</dbReference>
<dbReference type="Gene3D" id="3.40.50.9200">
    <property type="entry name" value="Hypothetical protein MTH538"/>
    <property type="match status" value="1"/>
</dbReference>
<name>A0AAW3WFK0_CLOBE</name>
<accession>A0AAW3WFK0</accession>
<comment type="caution">
    <text evidence="3">The sequence shown here is derived from an EMBL/GenBank/DDBJ whole genome shotgun (WGS) entry which is preliminary data.</text>
</comment>
<dbReference type="AlphaFoldDB" id="A0AAW3WFK0"/>
<dbReference type="RefSeq" id="WP_077869665.1">
    <property type="nucleotide sequence ID" value="NZ_BKAK01000026.1"/>
</dbReference>
<proteinExistence type="predicted"/>
<protein>
    <submittedName>
        <fullName evidence="3">TIR domain-containing protein</fullName>
    </submittedName>
</protein>
<reference evidence="3" key="1">
    <citation type="submission" date="2020-04" db="EMBL/GenBank/DDBJ databases">
        <authorList>
            <person name="Brown S."/>
        </authorList>
    </citation>
    <scope>NUCLEOTIDE SEQUENCE</scope>
    <source>
        <strain evidence="3">DJ015</strain>
    </source>
</reference>
<reference evidence="3" key="2">
    <citation type="journal article" date="2022" name="Nat. Biotechnol.">
        <title>Carbon-negative production of acetone and isopropanol by gas fermentation at industrial pilot scale.</title>
        <authorList>
            <person name="Liew F.E."/>
            <person name="Nogle R."/>
            <person name="Abdalla T."/>
            <person name="Rasor B.J."/>
            <person name="Canter C."/>
            <person name="Jensen R.O."/>
            <person name="Wang L."/>
            <person name="Strutz J."/>
            <person name="Chirania P."/>
            <person name="De Tissera S."/>
            <person name="Mueller A.P."/>
            <person name="Ruan Z."/>
            <person name="Gao A."/>
            <person name="Tran L."/>
            <person name="Engle N.L."/>
            <person name="Bromley J.C."/>
            <person name="Daniell J."/>
            <person name="Conrado R."/>
            <person name="Tschaplinski T.J."/>
            <person name="Giannone R.J."/>
            <person name="Hettich R.L."/>
            <person name="Karim A.S."/>
            <person name="Simpson S.D."/>
            <person name="Brown S.D."/>
            <person name="Leang C."/>
            <person name="Jewett M.C."/>
            <person name="Kopke M."/>
        </authorList>
    </citation>
    <scope>NUCLEOTIDE SEQUENCE</scope>
    <source>
        <strain evidence="3">DJ015</strain>
    </source>
</reference>
<dbReference type="EMBL" id="JABAGV010000106">
    <property type="protein sequence ID" value="MBC2477627.1"/>
    <property type="molecule type" value="Genomic_DNA"/>
</dbReference>
<feature type="domain" description="Thoeris protein ThsB TIR-like" evidence="2">
    <location>
        <begin position="9"/>
        <end position="106"/>
    </location>
</feature>
<evidence type="ECO:0000313" key="4">
    <source>
        <dbReference type="Proteomes" id="UP001194098"/>
    </source>
</evidence>
<evidence type="ECO:0000259" key="2">
    <source>
        <dbReference type="Pfam" id="PF08937"/>
    </source>
</evidence>
<dbReference type="Proteomes" id="UP001194098">
    <property type="component" value="Unassembled WGS sequence"/>
</dbReference>
<evidence type="ECO:0000313" key="3">
    <source>
        <dbReference type="EMBL" id="MBC2477627.1"/>
    </source>
</evidence>
<dbReference type="SUPFAM" id="SSF52206">
    <property type="entry name" value="Hypothetical protein MTH538"/>
    <property type="match status" value="1"/>
</dbReference>
<evidence type="ECO:0000256" key="1">
    <source>
        <dbReference type="SAM" id="MobiDB-lite"/>
    </source>
</evidence>
<gene>
    <name evidence="3" type="ORF">HGI39_23620</name>
</gene>
<feature type="region of interest" description="Disordered" evidence="1">
    <location>
        <begin position="138"/>
        <end position="160"/>
    </location>
</feature>
<sequence>MADEIKNIFVSHQHNDADKIESFKKLIGKHGIDMRDSSIYENKLKNNATNEQYIKQELIKPQMKWAGTVVVLIGKDTAKSDYVNWEIKTAAEMGKRIVGVYLQGAKEEDIPVELIENGNNLVGWNGEKIVDAINGEDFEWENPDGSPRSNNPMDLPRYQC</sequence>
<organism evidence="3 4">
    <name type="scientific">Clostridium beijerinckii</name>
    <name type="common">Clostridium MP</name>
    <dbReference type="NCBI Taxonomy" id="1520"/>
    <lineage>
        <taxon>Bacteria</taxon>
        <taxon>Bacillati</taxon>
        <taxon>Bacillota</taxon>
        <taxon>Clostridia</taxon>
        <taxon>Eubacteriales</taxon>
        <taxon>Clostridiaceae</taxon>
        <taxon>Clostridium</taxon>
    </lineage>
</organism>
<dbReference type="GeneID" id="66345208"/>
<dbReference type="InterPro" id="IPR036490">
    <property type="entry name" value="ThsB_TIR-like_sf"/>
</dbReference>